<organism evidence="4 5">
    <name type="scientific">Fluviispira sanaruensis</name>
    <dbReference type="NCBI Taxonomy" id="2493639"/>
    <lineage>
        <taxon>Bacteria</taxon>
        <taxon>Pseudomonadati</taxon>
        <taxon>Bdellovibrionota</taxon>
        <taxon>Oligoflexia</taxon>
        <taxon>Silvanigrellales</taxon>
        <taxon>Silvanigrellaceae</taxon>
        <taxon>Fluviispira</taxon>
    </lineage>
</organism>
<dbReference type="InterPro" id="IPR013815">
    <property type="entry name" value="ATP_grasp_subdomain_1"/>
</dbReference>
<dbReference type="GO" id="GO:0016874">
    <property type="term" value="F:ligase activity"/>
    <property type="evidence" value="ECO:0007669"/>
    <property type="project" value="UniProtKB-KW"/>
</dbReference>
<keyword evidence="1" id="KW-0436">Ligase</keyword>
<dbReference type="PANTHER" id="PTHR43585:SF2">
    <property type="entry name" value="ATP-GRASP ENZYME FSQD"/>
    <property type="match status" value="1"/>
</dbReference>
<proteinExistence type="predicted"/>
<dbReference type="PANTHER" id="PTHR43585">
    <property type="entry name" value="FUMIPYRROLE BIOSYNTHESIS PROTEIN C"/>
    <property type="match status" value="1"/>
</dbReference>
<dbReference type="InterPro" id="IPR052032">
    <property type="entry name" value="ATP-dep_AA_Ligase"/>
</dbReference>
<evidence type="ECO:0000256" key="3">
    <source>
        <dbReference type="ARBA" id="ARBA00022840"/>
    </source>
</evidence>
<accession>A0A4P2VKX3</accession>
<keyword evidence="3" id="KW-0067">ATP-binding</keyword>
<evidence type="ECO:0000256" key="2">
    <source>
        <dbReference type="ARBA" id="ARBA00022741"/>
    </source>
</evidence>
<evidence type="ECO:0000313" key="5">
    <source>
        <dbReference type="Proteomes" id="UP000291236"/>
    </source>
</evidence>
<dbReference type="AlphaFoldDB" id="A0A4P2VKX3"/>
<dbReference type="EMBL" id="AP019368">
    <property type="protein sequence ID" value="BBH53973.1"/>
    <property type="molecule type" value="Genomic_DNA"/>
</dbReference>
<dbReference type="Gene3D" id="3.40.50.20">
    <property type="match status" value="1"/>
</dbReference>
<dbReference type="GO" id="GO:0005524">
    <property type="term" value="F:ATP binding"/>
    <property type="evidence" value="ECO:0007669"/>
    <property type="project" value="UniProtKB-KW"/>
</dbReference>
<evidence type="ECO:0000256" key="1">
    <source>
        <dbReference type="ARBA" id="ARBA00022598"/>
    </source>
</evidence>
<sequence length="249" mass="28998">MGILIFSNSNNMHIPFGEWLDPIKDELFLICDNTYNVTHTKYKAIKKFSKYDNNDQVLEYAKSIIKEYGVRFIIGKSECDILRCAKLRDEFNIDGQTYKQFLPYRNKIVMKNYLKSHNILIANFCQPKNLNEAITFAENNQFPLILKPIDGSGSFNTIKINCMNDMYNVNSFKNTMLEEFIDGKMYHVDSLYLNDNIVFSSPSVYESGCLEFQSKKSLKSYTLAKIIHFLIGLKNLPVKLLMLYQHIKI</sequence>
<name>A0A4P2VKX3_FLUSA</name>
<dbReference type="Proteomes" id="UP000291236">
    <property type="component" value="Chromosome"/>
</dbReference>
<dbReference type="Gene3D" id="3.30.1490.20">
    <property type="entry name" value="ATP-grasp fold, A domain"/>
    <property type="match status" value="1"/>
</dbReference>
<dbReference type="RefSeq" id="WP_130610884.1">
    <property type="nucleotide sequence ID" value="NZ_AP019368.1"/>
</dbReference>
<evidence type="ECO:0000313" key="4">
    <source>
        <dbReference type="EMBL" id="BBH53973.1"/>
    </source>
</evidence>
<evidence type="ECO:0008006" key="6">
    <source>
        <dbReference type="Google" id="ProtNLM"/>
    </source>
</evidence>
<dbReference type="SUPFAM" id="SSF56059">
    <property type="entry name" value="Glutathione synthetase ATP-binding domain-like"/>
    <property type="match status" value="1"/>
</dbReference>
<keyword evidence="2" id="KW-0547">Nucleotide-binding</keyword>
<dbReference type="KEGG" id="sbf:JCM31447_24260"/>
<gene>
    <name evidence="4" type="ORF">JCM31447_24260</name>
</gene>
<reference evidence="4 5" key="1">
    <citation type="submission" date="2018-12" db="EMBL/GenBank/DDBJ databases">
        <title>Rubrispira sanarue gen. nov., sp., nov., a member of the order Silvanigrellales, isolated from a brackish lake in Hamamatsu Japan.</title>
        <authorList>
            <person name="Maejima Y."/>
            <person name="Iino T."/>
            <person name="Muraguchi Y."/>
            <person name="Fukuda K."/>
            <person name="Nojiri H."/>
            <person name="Ohkuma M."/>
            <person name="Moriuchi R."/>
            <person name="Dohra H."/>
            <person name="Kimbara K."/>
            <person name="Shintani M."/>
        </authorList>
    </citation>
    <scope>NUCLEOTIDE SEQUENCE [LARGE SCALE GENOMIC DNA]</scope>
    <source>
        <strain evidence="4 5">RF1110005</strain>
    </source>
</reference>
<keyword evidence="5" id="KW-1185">Reference proteome</keyword>
<protein>
    <recommendedName>
        <fullName evidence="6">ATP-grasp domain-containing protein</fullName>
    </recommendedName>
</protein>
<dbReference type="OrthoDB" id="9803907at2"/>